<evidence type="ECO:0000313" key="5">
    <source>
        <dbReference type="EMBL" id="QNP45626.1"/>
    </source>
</evidence>
<organism evidence="5 6">
    <name type="scientific">Sphingomonas sediminicola</name>
    <dbReference type="NCBI Taxonomy" id="386874"/>
    <lineage>
        <taxon>Bacteria</taxon>
        <taxon>Pseudomonadati</taxon>
        <taxon>Pseudomonadota</taxon>
        <taxon>Alphaproteobacteria</taxon>
        <taxon>Sphingomonadales</taxon>
        <taxon>Sphingomonadaceae</taxon>
        <taxon>Sphingomonas</taxon>
    </lineage>
</organism>
<name>A0ABX6T6X9_9SPHN</name>
<dbReference type="InterPro" id="IPR001533">
    <property type="entry name" value="Pterin_deHydtase"/>
</dbReference>
<proteinExistence type="inferred from homology"/>
<evidence type="ECO:0000256" key="1">
    <source>
        <dbReference type="ARBA" id="ARBA00001554"/>
    </source>
</evidence>
<dbReference type="InterPro" id="IPR036428">
    <property type="entry name" value="PCD_sf"/>
</dbReference>
<dbReference type="NCBIfam" id="NF002018">
    <property type="entry name" value="PRK00823.1-3"/>
    <property type="match status" value="1"/>
</dbReference>
<dbReference type="Gene3D" id="3.30.1360.20">
    <property type="entry name" value="Transcriptional coactivator/pterin dehydratase"/>
    <property type="match status" value="1"/>
</dbReference>
<dbReference type="EMBL" id="CP060782">
    <property type="protein sequence ID" value="QNP45626.1"/>
    <property type="molecule type" value="Genomic_DNA"/>
</dbReference>
<dbReference type="Proteomes" id="UP000516105">
    <property type="component" value="Chromosome"/>
</dbReference>
<evidence type="ECO:0000256" key="4">
    <source>
        <dbReference type="HAMAP-Rule" id="MF_00434"/>
    </source>
</evidence>
<keyword evidence="6" id="KW-1185">Reference proteome</keyword>
<evidence type="ECO:0000256" key="2">
    <source>
        <dbReference type="ARBA" id="ARBA00006472"/>
    </source>
</evidence>
<dbReference type="GO" id="GO:0008124">
    <property type="term" value="F:4-alpha-hydroxytetrahydrobiopterin dehydratase activity"/>
    <property type="evidence" value="ECO:0007669"/>
    <property type="project" value="UniProtKB-EC"/>
</dbReference>
<accession>A0ABX6T6X9</accession>
<dbReference type="SUPFAM" id="SSF55248">
    <property type="entry name" value="PCD-like"/>
    <property type="match status" value="1"/>
</dbReference>
<dbReference type="EC" id="4.2.1.96" evidence="4"/>
<gene>
    <name evidence="5" type="ORF">H9L14_14030</name>
</gene>
<dbReference type="NCBIfam" id="NF002017">
    <property type="entry name" value="PRK00823.1-2"/>
    <property type="match status" value="1"/>
</dbReference>
<dbReference type="PANTHER" id="PTHR12599">
    <property type="entry name" value="PTERIN-4-ALPHA-CARBINOLAMINE DEHYDRATASE"/>
    <property type="match status" value="1"/>
</dbReference>
<evidence type="ECO:0000313" key="6">
    <source>
        <dbReference type="Proteomes" id="UP000516105"/>
    </source>
</evidence>
<evidence type="ECO:0000256" key="3">
    <source>
        <dbReference type="ARBA" id="ARBA00023239"/>
    </source>
</evidence>
<keyword evidence="3 4" id="KW-0456">Lyase</keyword>
<sequence>MSDEAPDGWSIEEGGKALIRTLKFKDFSEAFAFLTRVAMHAEKVNHHPEFTNVWNRVDLRLTSHDAGGVTERDIRLARAINRLGGENENARSGAWLVRAVSILCDRRVHPPEVEQQLSFILGDWTIKGLEANYRDHCTWFDSNSFIVCDTSDNRRGNHHSIAILGWSAEEGHYTYQQYDDSGRGRTEPCYANDQKGLTCLGQRQTKDGLVQTRSYIWPTVTGLGIRQEKSINADSWTDVGQVAYIKR</sequence>
<dbReference type="Pfam" id="PF01329">
    <property type="entry name" value="Pterin_4a"/>
    <property type="match status" value="1"/>
</dbReference>
<dbReference type="PANTHER" id="PTHR12599:SF0">
    <property type="entry name" value="PTERIN-4-ALPHA-CARBINOLAMINE DEHYDRATASE"/>
    <property type="match status" value="1"/>
</dbReference>
<dbReference type="CDD" id="cd00914">
    <property type="entry name" value="PCD_DCoH_subfamily_b"/>
    <property type="match status" value="1"/>
</dbReference>
<protein>
    <recommendedName>
        <fullName evidence="4">Putative pterin-4-alpha-carbinolamine dehydratase</fullName>
        <shortName evidence="4">PHS</shortName>
        <ecNumber evidence="4">4.2.1.96</ecNumber>
    </recommendedName>
    <alternativeName>
        <fullName evidence="4">4-alpha-hydroxy-tetrahydropterin dehydratase</fullName>
    </alternativeName>
    <alternativeName>
        <fullName evidence="4">Pterin carbinolamine dehydratase</fullName>
        <shortName evidence="4">PCD</shortName>
    </alternativeName>
</protein>
<reference evidence="5 6" key="1">
    <citation type="submission" date="2020-08" db="EMBL/GenBank/DDBJ databases">
        <title>Genome sequence of Sphingomonas sediminicola KACC 15039T.</title>
        <authorList>
            <person name="Hyun D.-W."/>
            <person name="Bae J.-W."/>
        </authorList>
    </citation>
    <scope>NUCLEOTIDE SEQUENCE [LARGE SCALE GENOMIC DNA]</scope>
    <source>
        <strain evidence="5 6">KACC 15039</strain>
    </source>
</reference>
<comment type="similarity">
    <text evidence="2 4">Belongs to the pterin-4-alpha-carbinolamine dehydratase family.</text>
</comment>
<comment type="catalytic activity">
    <reaction evidence="1 4">
        <text>(4aS,6R)-4a-hydroxy-L-erythro-5,6,7,8-tetrahydrobiopterin = (6R)-L-erythro-6,7-dihydrobiopterin + H2O</text>
        <dbReference type="Rhea" id="RHEA:11920"/>
        <dbReference type="ChEBI" id="CHEBI:15377"/>
        <dbReference type="ChEBI" id="CHEBI:15642"/>
        <dbReference type="ChEBI" id="CHEBI:43120"/>
        <dbReference type="EC" id="4.2.1.96"/>
    </reaction>
</comment>
<dbReference type="HAMAP" id="MF_00434">
    <property type="entry name" value="Pterin_4_alpha"/>
    <property type="match status" value="1"/>
</dbReference>